<accession>A0A5J4PJ63</accession>
<reference evidence="1" key="1">
    <citation type="submission" date="2019-03" db="EMBL/GenBank/DDBJ databases">
        <title>Single cell metagenomics reveals metabolic interactions within the superorganism composed of flagellate Streblomastix strix and complex community of Bacteroidetes bacteria on its surface.</title>
        <authorList>
            <person name="Treitli S.C."/>
            <person name="Kolisko M."/>
            <person name="Husnik F."/>
            <person name="Keeling P."/>
            <person name="Hampl V."/>
        </authorList>
    </citation>
    <scope>NUCLEOTIDE SEQUENCE</scope>
    <source>
        <strain evidence="1">STM</strain>
    </source>
</reference>
<evidence type="ECO:0000313" key="1">
    <source>
        <dbReference type="EMBL" id="KAA6309342.1"/>
    </source>
</evidence>
<organism evidence="1">
    <name type="scientific">termite gut metagenome</name>
    <dbReference type="NCBI Taxonomy" id="433724"/>
    <lineage>
        <taxon>unclassified sequences</taxon>
        <taxon>metagenomes</taxon>
        <taxon>organismal metagenomes</taxon>
    </lineage>
</organism>
<dbReference type="AlphaFoldDB" id="A0A5J4PJ63"/>
<proteinExistence type="predicted"/>
<name>A0A5J4PJ63_9ZZZZ</name>
<sequence length="44" mass="5386">MDLYNNQRPHQSIGYMVPAFVHQTNLQTERKWKNYYQENNKTAK</sequence>
<gene>
    <name evidence="1" type="ORF">EZS27_039146</name>
</gene>
<protein>
    <submittedName>
        <fullName evidence="1">Uncharacterized protein</fullName>
    </submittedName>
</protein>
<comment type="caution">
    <text evidence="1">The sequence shown here is derived from an EMBL/GenBank/DDBJ whole genome shotgun (WGS) entry which is preliminary data.</text>
</comment>
<dbReference type="EMBL" id="SNRY01007994">
    <property type="protein sequence ID" value="KAA6309342.1"/>
    <property type="molecule type" value="Genomic_DNA"/>
</dbReference>